<dbReference type="EMBL" id="VHIR01000009">
    <property type="protein sequence ID" value="TQE43379.1"/>
    <property type="molecule type" value="Genomic_DNA"/>
</dbReference>
<dbReference type="Gene3D" id="3.90.780.10">
    <property type="entry name" value="5'-Nucleotidase, C-terminal domain"/>
    <property type="match status" value="1"/>
</dbReference>
<evidence type="ECO:0000313" key="8">
    <source>
        <dbReference type="Proteomes" id="UP000318080"/>
    </source>
</evidence>
<dbReference type="PANTHER" id="PTHR11575">
    <property type="entry name" value="5'-NUCLEOTIDASE-RELATED"/>
    <property type="match status" value="1"/>
</dbReference>
<dbReference type="Pfam" id="PF02872">
    <property type="entry name" value="5_nucleotid_C"/>
    <property type="match status" value="1"/>
</dbReference>
<sequence length="694" mass="72537">MTNFRRFGQLLAATTVTATVLTGAPAAFAEDSVTFSVSNITDLHGHIANGLNTEEGAQEGDEMGVALLQSLIKKVNEGQNYALTTSGDNVGGSAYISAISGDEYTMDALNAMGVAASAVGNHEFDKGTEDLMGRIDASSDFPILGANITKDGKPLLDASVVKEIDGVKVGFVGSVTKNTENKVAPSLIEGVEFGDPVEATNKEATRLKESGEADVVIALFHEDAQEYAKGFNKDVDVLFGGDTHLKTQGTVEREGALPLQWAQGWEYGKLLNDVDITFDRDADKITDIKLTQYDATAAAELTEDEAIAQIVAEAKTKAEELGKDVVGTTEQAMFRGSDEGKGSGSNRGVESTLNNFIAQAQRDSVAKATGKTIDLGVMNAGGVRADLDKGETTYEEVFTVQPFGNSVAYGKISGKDLIQAFENQWQPGNSRPRLSLGVSDNVSVVYDQTAEQGMRVQSVTIDGKQVEAEKDYTIALSTFLIGGGDGFFAEGAIKDVTDLGYMDTQAMIDYIKAGDAKVRAGQSDVGVHIDGEVVPGKEITVNLSSLNYSTEGEPMAKTVTVQLGDAKVTADIDNAALEGDAQHGERGRASVKLTVPEGITGAQELKITTDAGTNVALPYDFGGDDKGDGSSDKGSSDNGSSKKDSSAHGSSIGGGIAALVAVIAAVAGALAMAGNALPEPVRSIIAQLRAQLKI</sequence>
<dbReference type="Pfam" id="PF00149">
    <property type="entry name" value="Metallophos"/>
    <property type="match status" value="1"/>
</dbReference>
<dbReference type="GO" id="GO:0008253">
    <property type="term" value="F:5'-nucleotidase activity"/>
    <property type="evidence" value="ECO:0007669"/>
    <property type="project" value="TreeGrafter"/>
</dbReference>
<dbReference type="GO" id="GO:0030288">
    <property type="term" value="C:outer membrane-bounded periplasmic space"/>
    <property type="evidence" value="ECO:0007669"/>
    <property type="project" value="TreeGrafter"/>
</dbReference>
<dbReference type="InterPro" id="IPR004843">
    <property type="entry name" value="Calcineurin-like_PHP"/>
</dbReference>
<dbReference type="GO" id="GO:0008768">
    <property type="term" value="F:UDP-sugar diphosphatase activity"/>
    <property type="evidence" value="ECO:0007669"/>
    <property type="project" value="TreeGrafter"/>
</dbReference>
<dbReference type="PRINTS" id="PR01607">
    <property type="entry name" value="APYRASEFAMLY"/>
</dbReference>
<feature type="domain" description="Calcineurin-like phosphoesterase" evidence="5">
    <location>
        <begin position="40"/>
        <end position="244"/>
    </location>
</feature>
<dbReference type="GO" id="GO:0009166">
    <property type="term" value="P:nucleotide catabolic process"/>
    <property type="evidence" value="ECO:0007669"/>
    <property type="project" value="InterPro"/>
</dbReference>
<feature type="chain" id="PRO_5022260938" evidence="2">
    <location>
        <begin position="30"/>
        <end position="694"/>
    </location>
</feature>
<evidence type="ECO:0000259" key="5">
    <source>
        <dbReference type="Pfam" id="PF00149"/>
    </source>
</evidence>
<dbReference type="InterPro" id="IPR029052">
    <property type="entry name" value="Metallo-depent_PP-like"/>
</dbReference>
<dbReference type="InterPro" id="IPR006179">
    <property type="entry name" value="5_nucleotidase/apyrase"/>
</dbReference>
<dbReference type="AlphaFoldDB" id="A0A540R6K9"/>
<feature type="region of interest" description="Disordered" evidence="3">
    <location>
        <begin position="618"/>
        <end position="649"/>
    </location>
</feature>
<evidence type="ECO:0000256" key="1">
    <source>
        <dbReference type="ARBA" id="ARBA00022729"/>
    </source>
</evidence>
<dbReference type="SUPFAM" id="SSF55816">
    <property type="entry name" value="5'-nucleotidase (syn. UDP-sugar hydrolase), C-terminal domain"/>
    <property type="match status" value="1"/>
</dbReference>
<feature type="transmembrane region" description="Helical" evidence="4">
    <location>
        <begin position="652"/>
        <end position="673"/>
    </location>
</feature>
<dbReference type="Proteomes" id="UP000318080">
    <property type="component" value="Unassembled WGS sequence"/>
</dbReference>
<dbReference type="SUPFAM" id="SSF56300">
    <property type="entry name" value="Metallo-dependent phosphatases"/>
    <property type="match status" value="1"/>
</dbReference>
<name>A0A540R6K9_9CORY</name>
<feature type="domain" description="5'-Nucleotidase C-terminal" evidence="6">
    <location>
        <begin position="325"/>
        <end position="488"/>
    </location>
</feature>
<feature type="signal peptide" evidence="2">
    <location>
        <begin position="1"/>
        <end position="29"/>
    </location>
</feature>
<gene>
    <name evidence="7" type="ORF">EJK80_07475</name>
</gene>
<dbReference type="InterPro" id="IPR036907">
    <property type="entry name" value="5'-Nucleotdase_C_sf"/>
</dbReference>
<keyword evidence="4" id="KW-1133">Transmembrane helix</keyword>
<keyword evidence="2" id="KW-0547">Nucleotide-binding</keyword>
<keyword evidence="4" id="KW-0472">Membrane</keyword>
<dbReference type="PANTHER" id="PTHR11575:SF24">
    <property type="entry name" value="5'-NUCLEOTIDASE"/>
    <property type="match status" value="1"/>
</dbReference>
<organism evidence="7 8">
    <name type="scientific">Corynebacterium phoceense</name>
    <dbReference type="NCBI Taxonomy" id="1686286"/>
    <lineage>
        <taxon>Bacteria</taxon>
        <taxon>Bacillati</taxon>
        <taxon>Actinomycetota</taxon>
        <taxon>Actinomycetes</taxon>
        <taxon>Mycobacteriales</taxon>
        <taxon>Corynebacteriaceae</taxon>
        <taxon>Corynebacterium</taxon>
    </lineage>
</organism>
<dbReference type="RefSeq" id="WP_141628957.1">
    <property type="nucleotide sequence ID" value="NZ_VHIR01000009.1"/>
</dbReference>
<keyword evidence="1 2" id="KW-0732">Signal</keyword>
<comment type="similarity">
    <text evidence="2">Belongs to the 5'-nucleotidase family.</text>
</comment>
<evidence type="ECO:0000313" key="7">
    <source>
        <dbReference type="EMBL" id="TQE43379.1"/>
    </source>
</evidence>
<feature type="compositionally biased region" description="Basic and acidic residues" evidence="3">
    <location>
        <begin position="623"/>
        <end position="646"/>
    </location>
</feature>
<accession>A0A540R6K9</accession>
<dbReference type="STRING" id="1686286.GCA_900092335_01940"/>
<dbReference type="GO" id="GO:0000166">
    <property type="term" value="F:nucleotide binding"/>
    <property type="evidence" value="ECO:0007669"/>
    <property type="project" value="UniProtKB-KW"/>
</dbReference>
<keyword evidence="4" id="KW-0812">Transmembrane</keyword>
<evidence type="ECO:0000259" key="6">
    <source>
        <dbReference type="Pfam" id="PF02872"/>
    </source>
</evidence>
<dbReference type="Gene3D" id="3.60.21.10">
    <property type="match status" value="1"/>
</dbReference>
<evidence type="ECO:0000256" key="4">
    <source>
        <dbReference type="SAM" id="Phobius"/>
    </source>
</evidence>
<protein>
    <submittedName>
        <fullName evidence="7">Bifunctional metallophosphatase/5'-nucleotidase</fullName>
    </submittedName>
</protein>
<comment type="caution">
    <text evidence="7">The sequence shown here is derived from an EMBL/GenBank/DDBJ whole genome shotgun (WGS) entry which is preliminary data.</text>
</comment>
<keyword evidence="8" id="KW-1185">Reference proteome</keyword>
<evidence type="ECO:0000256" key="2">
    <source>
        <dbReference type="RuleBase" id="RU362119"/>
    </source>
</evidence>
<evidence type="ECO:0000256" key="3">
    <source>
        <dbReference type="SAM" id="MobiDB-lite"/>
    </source>
</evidence>
<dbReference type="InterPro" id="IPR008334">
    <property type="entry name" value="5'-Nucleotdase_C"/>
</dbReference>
<proteinExistence type="inferred from homology"/>
<keyword evidence="2" id="KW-0378">Hydrolase</keyword>
<reference evidence="7 8" key="1">
    <citation type="submission" date="2019-06" db="EMBL/GenBank/DDBJ databases">
        <title>Draft genome of C. phoceense Strain 272.</title>
        <authorList>
            <person name="Pacheco L.G.C."/>
            <person name="Barberis C.M."/>
            <person name="Almuzara M.N."/>
            <person name="Traglia G.M."/>
            <person name="Santos C.S."/>
            <person name="Rocha D.J.P.G."/>
            <person name="Aguiar E.R.G.R."/>
            <person name="Vay C.A."/>
        </authorList>
    </citation>
    <scope>NUCLEOTIDE SEQUENCE [LARGE SCALE GENOMIC DNA]</scope>
    <source>
        <strain evidence="7 8">272</strain>
    </source>
</reference>